<evidence type="ECO:0000313" key="8">
    <source>
        <dbReference type="Proteomes" id="UP000483261"/>
    </source>
</evidence>
<evidence type="ECO:0000256" key="6">
    <source>
        <dbReference type="SAM" id="Phobius"/>
    </source>
</evidence>
<evidence type="ECO:0000313" key="7">
    <source>
        <dbReference type="EMBL" id="NGN93216.1"/>
    </source>
</evidence>
<gene>
    <name evidence="7" type="ORF">G5C66_10765</name>
</gene>
<reference evidence="7 8" key="1">
    <citation type="submission" date="2020-02" db="EMBL/GenBank/DDBJ databases">
        <title>Whole-genome analyses of novel actinobacteria.</title>
        <authorList>
            <person name="Sahin N."/>
        </authorList>
    </citation>
    <scope>NUCLEOTIDE SEQUENCE [LARGE SCALE GENOMIC DNA]</scope>
    <source>
        <strain evidence="7 8">KC13</strain>
    </source>
</reference>
<dbReference type="GO" id="GO:0015171">
    <property type="term" value="F:amino acid transmembrane transporter activity"/>
    <property type="evidence" value="ECO:0007669"/>
    <property type="project" value="TreeGrafter"/>
</dbReference>
<feature type="transmembrane region" description="Helical" evidence="6">
    <location>
        <begin position="41"/>
        <end position="66"/>
    </location>
</feature>
<dbReference type="PANTHER" id="PTHR30086">
    <property type="entry name" value="ARGININE EXPORTER PROTEIN ARGO"/>
    <property type="match status" value="1"/>
</dbReference>
<feature type="transmembrane region" description="Helical" evidence="6">
    <location>
        <begin position="6"/>
        <end position="29"/>
    </location>
</feature>
<dbReference type="PIRSF" id="PIRSF006324">
    <property type="entry name" value="LeuE"/>
    <property type="match status" value="1"/>
</dbReference>
<evidence type="ECO:0000256" key="4">
    <source>
        <dbReference type="ARBA" id="ARBA00022989"/>
    </source>
</evidence>
<dbReference type="PANTHER" id="PTHR30086:SF20">
    <property type="entry name" value="ARGININE EXPORTER PROTEIN ARGO-RELATED"/>
    <property type="match status" value="1"/>
</dbReference>
<protein>
    <submittedName>
        <fullName evidence="7">LysE family translocator</fullName>
    </submittedName>
</protein>
<dbReference type="InterPro" id="IPR001123">
    <property type="entry name" value="LeuE-type"/>
</dbReference>
<comment type="subcellular location">
    <subcellularLocation>
        <location evidence="1">Cell membrane</location>
        <topology evidence="1">Multi-pass membrane protein</topology>
    </subcellularLocation>
</comment>
<evidence type="ECO:0000256" key="5">
    <source>
        <dbReference type="ARBA" id="ARBA00023136"/>
    </source>
</evidence>
<dbReference type="AlphaFoldDB" id="A0A6M1QZG8"/>
<feature type="transmembrane region" description="Helical" evidence="6">
    <location>
        <begin position="113"/>
        <end position="134"/>
    </location>
</feature>
<name>A0A6M1QZG8_9ACTN</name>
<evidence type="ECO:0000256" key="2">
    <source>
        <dbReference type="ARBA" id="ARBA00022475"/>
    </source>
</evidence>
<dbReference type="RefSeq" id="WP_165110964.1">
    <property type="nucleotide sequence ID" value="NZ_JAALAA010000008.1"/>
</dbReference>
<proteinExistence type="predicted"/>
<organism evidence="7 8">
    <name type="scientific">Nocardioides turkmenicus</name>
    <dbReference type="NCBI Taxonomy" id="2711220"/>
    <lineage>
        <taxon>Bacteria</taxon>
        <taxon>Bacillati</taxon>
        <taxon>Actinomycetota</taxon>
        <taxon>Actinomycetes</taxon>
        <taxon>Propionibacteriales</taxon>
        <taxon>Nocardioidaceae</taxon>
        <taxon>Nocardioides</taxon>
    </lineage>
</organism>
<feature type="transmembrane region" description="Helical" evidence="6">
    <location>
        <begin position="188"/>
        <end position="206"/>
    </location>
</feature>
<dbReference type="Pfam" id="PF01810">
    <property type="entry name" value="LysE"/>
    <property type="match status" value="1"/>
</dbReference>
<feature type="transmembrane region" description="Helical" evidence="6">
    <location>
        <begin position="154"/>
        <end position="176"/>
    </location>
</feature>
<evidence type="ECO:0000256" key="1">
    <source>
        <dbReference type="ARBA" id="ARBA00004651"/>
    </source>
</evidence>
<keyword evidence="8" id="KW-1185">Reference proteome</keyword>
<feature type="transmembrane region" description="Helical" evidence="6">
    <location>
        <begin position="72"/>
        <end position="92"/>
    </location>
</feature>
<keyword evidence="2" id="KW-1003">Cell membrane</keyword>
<dbReference type="Proteomes" id="UP000483261">
    <property type="component" value="Unassembled WGS sequence"/>
</dbReference>
<comment type="caution">
    <text evidence="7">The sequence shown here is derived from an EMBL/GenBank/DDBJ whole genome shotgun (WGS) entry which is preliminary data.</text>
</comment>
<keyword evidence="3 6" id="KW-0812">Transmembrane</keyword>
<keyword evidence="5 6" id="KW-0472">Membrane</keyword>
<dbReference type="GO" id="GO:0005886">
    <property type="term" value="C:plasma membrane"/>
    <property type="evidence" value="ECO:0007669"/>
    <property type="project" value="UniProtKB-SubCell"/>
</dbReference>
<keyword evidence="4 6" id="KW-1133">Transmembrane helix</keyword>
<dbReference type="EMBL" id="JAALAA010000008">
    <property type="protein sequence ID" value="NGN93216.1"/>
    <property type="molecule type" value="Genomic_DNA"/>
</dbReference>
<accession>A0A6M1QZG8</accession>
<sequence length="211" mass="22137">MISASAALAVATIAFGMVVTPGPNMMYLVSRTLIQGRTAGMVSLAGVVTGFLLYVLATTLGLALLFAVVPGLFVAIKIAGVAYLIYLAWGMVRGSNQALAPDADLPRHSAWRLYLTGLTTCLLNPKIALMYGALLPQFVQAGNGPTSLQLIELGLVQIAVATVVNAMWVVLAGRVSGVLRRSRRVERGVRWTAGGLLTGFAIHLGFARASA</sequence>
<evidence type="ECO:0000256" key="3">
    <source>
        <dbReference type="ARBA" id="ARBA00022692"/>
    </source>
</evidence>